<feature type="compositionally biased region" description="Basic and acidic residues" evidence="5">
    <location>
        <begin position="91"/>
        <end position="137"/>
    </location>
</feature>
<name>A0A1E7KAA2_9ACTN</name>
<evidence type="ECO:0000256" key="1">
    <source>
        <dbReference type="ARBA" id="ARBA00007074"/>
    </source>
</evidence>
<keyword evidence="6" id="KW-0732">Signal</keyword>
<evidence type="ECO:0000313" key="9">
    <source>
        <dbReference type="Proteomes" id="UP000175829"/>
    </source>
</evidence>
<gene>
    <name evidence="8" type="ORF">AN217_27060</name>
</gene>
<dbReference type="GO" id="GO:0006508">
    <property type="term" value="P:proteolysis"/>
    <property type="evidence" value="ECO:0007669"/>
    <property type="project" value="UniProtKB-KW"/>
</dbReference>
<feature type="region of interest" description="Disordered" evidence="5">
    <location>
        <begin position="74"/>
        <end position="147"/>
    </location>
</feature>
<evidence type="ECO:0000256" key="6">
    <source>
        <dbReference type="SAM" id="SignalP"/>
    </source>
</evidence>
<dbReference type="PROSITE" id="PS51935">
    <property type="entry name" value="NLPC_P60"/>
    <property type="match status" value="1"/>
</dbReference>
<dbReference type="PANTHER" id="PTHR47053:SF1">
    <property type="entry name" value="MUREIN DD-ENDOPEPTIDASE MEPH-RELATED"/>
    <property type="match status" value="1"/>
</dbReference>
<evidence type="ECO:0000313" key="8">
    <source>
        <dbReference type="EMBL" id="OEV00856.1"/>
    </source>
</evidence>
<dbReference type="PANTHER" id="PTHR47053">
    <property type="entry name" value="MUREIN DD-ENDOPEPTIDASE MEPH-RELATED"/>
    <property type="match status" value="1"/>
</dbReference>
<organism evidence="8 9">
    <name type="scientific">Streptomyces qinglanensis</name>
    <dbReference type="NCBI Taxonomy" id="943816"/>
    <lineage>
        <taxon>Bacteria</taxon>
        <taxon>Bacillati</taxon>
        <taxon>Actinomycetota</taxon>
        <taxon>Actinomycetes</taxon>
        <taxon>Kitasatosporales</taxon>
        <taxon>Streptomycetaceae</taxon>
        <taxon>Streptomyces</taxon>
    </lineage>
</organism>
<reference evidence="8 9" key="1">
    <citation type="journal article" date="2016" name="Front. Microbiol.">
        <title>Comparative Genomics Analysis of Streptomyces Species Reveals Their Adaptation to the Marine Environment and Their Diversity at the Genomic Level.</title>
        <authorList>
            <person name="Tian X."/>
            <person name="Zhang Z."/>
            <person name="Yang T."/>
            <person name="Chen M."/>
            <person name="Li J."/>
            <person name="Chen F."/>
            <person name="Yang J."/>
            <person name="Li W."/>
            <person name="Zhang B."/>
            <person name="Zhang Z."/>
            <person name="Wu J."/>
            <person name="Zhang C."/>
            <person name="Long L."/>
            <person name="Xiao J."/>
        </authorList>
    </citation>
    <scope>NUCLEOTIDE SEQUENCE [LARGE SCALE GENOMIC DNA]</scope>
    <source>
        <strain evidence="8 9">SCSIO M10379</strain>
    </source>
</reference>
<evidence type="ECO:0000256" key="3">
    <source>
        <dbReference type="ARBA" id="ARBA00022801"/>
    </source>
</evidence>
<feature type="signal peptide" evidence="6">
    <location>
        <begin position="1"/>
        <end position="45"/>
    </location>
</feature>
<dbReference type="RefSeq" id="WP_026004231.1">
    <property type="nucleotide sequence ID" value="NZ_LJGV01000022.1"/>
</dbReference>
<dbReference type="Pfam" id="PF00877">
    <property type="entry name" value="NLPC_P60"/>
    <property type="match status" value="1"/>
</dbReference>
<comment type="caution">
    <text evidence="8">The sequence shown here is derived from an EMBL/GenBank/DDBJ whole genome shotgun (WGS) entry which is preliminary data.</text>
</comment>
<comment type="similarity">
    <text evidence="1">Belongs to the peptidase C40 family.</text>
</comment>
<dbReference type="Proteomes" id="UP000175829">
    <property type="component" value="Unassembled WGS sequence"/>
</dbReference>
<sequence>MSPKAQIPSHRKPRSSKMNTALRAGMTGGVMGTIALTAAAAPALAADKNAPADTVEMPTLSTADSNALAAESLHHSAQQYSLQQAQQDAATEAKQEAKETKKKAEAEAKRKAEAKKKAEAARKAAAEAKERASRSTERSSLTTNAAAPQGGNVATLLSFLRAQVGKSYVMGATGPSAYDCSGLTQAAYKQVGVNLPRTSQPQSTAGTPVSLDNLQPGDLLYWGGAGSAYHVAVYVGGGKFIGAQNSSTGIVERPLSYDQPTGAVRVL</sequence>
<evidence type="ECO:0000259" key="7">
    <source>
        <dbReference type="PROSITE" id="PS51935"/>
    </source>
</evidence>
<keyword evidence="4" id="KW-0788">Thiol protease</keyword>
<dbReference type="GO" id="GO:0008234">
    <property type="term" value="F:cysteine-type peptidase activity"/>
    <property type="evidence" value="ECO:0007669"/>
    <property type="project" value="UniProtKB-KW"/>
</dbReference>
<evidence type="ECO:0000256" key="5">
    <source>
        <dbReference type="SAM" id="MobiDB-lite"/>
    </source>
</evidence>
<dbReference type="InterPro" id="IPR038765">
    <property type="entry name" value="Papain-like_cys_pep_sf"/>
</dbReference>
<keyword evidence="2" id="KW-0645">Protease</keyword>
<feature type="chain" id="PRO_5009196402" evidence="6">
    <location>
        <begin position="46"/>
        <end position="267"/>
    </location>
</feature>
<proteinExistence type="inferred from homology"/>
<evidence type="ECO:0000256" key="2">
    <source>
        <dbReference type="ARBA" id="ARBA00022670"/>
    </source>
</evidence>
<dbReference type="EMBL" id="LJGV01000022">
    <property type="protein sequence ID" value="OEV00856.1"/>
    <property type="molecule type" value="Genomic_DNA"/>
</dbReference>
<dbReference type="InterPro" id="IPR051202">
    <property type="entry name" value="Peptidase_C40"/>
</dbReference>
<feature type="compositionally biased region" description="Low complexity" evidence="5">
    <location>
        <begin position="77"/>
        <end position="90"/>
    </location>
</feature>
<dbReference type="SUPFAM" id="SSF54001">
    <property type="entry name" value="Cysteine proteinases"/>
    <property type="match status" value="1"/>
</dbReference>
<protein>
    <submittedName>
        <fullName evidence="8">Glycoside hydrolase</fullName>
    </submittedName>
</protein>
<dbReference type="Gene3D" id="3.90.1720.10">
    <property type="entry name" value="endopeptidase domain like (from Nostoc punctiforme)"/>
    <property type="match status" value="1"/>
</dbReference>
<keyword evidence="3 8" id="KW-0378">Hydrolase</keyword>
<accession>A0A1E7KAA2</accession>
<dbReference type="PATRIC" id="fig|943816.4.peg.5012"/>
<feature type="domain" description="NlpC/P60" evidence="7">
    <location>
        <begin position="150"/>
        <end position="267"/>
    </location>
</feature>
<dbReference type="InterPro" id="IPR000064">
    <property type="entry name" value="NLP_P60_dom"/>
</dbReference>
<dbReference type="AlphaFoldDB" id="A0A1E7KAA2"/>
<evidence type="ECO:0000256" key="4">
    <source>
        <dbReference type="ARBA" id="ARBA00022807"/>
    </source>
</evidence>